<sequence length="332" mass="36074">MNKKRIYPLLGLLLGAAIVGIGCSSTTNNSGEGSNSPSASSGSSATAKPAAERVMKDALGHEVSIPAKPERIIASYLEDHLVALGVKPAAQWSINNGKSVQNYLQKELKGIPTIPSDLPFESVMSFAPDLILVDSAEQVAGDKYAQYAKIAPTFTVGSGVNNDWRQELMTVAEVLNKSEEAKQVLVSYDLKVKEAKEKLKQEIGTKSVAVLWVTSKNVYVPNEKLSCGDVLYRDLGLTVPEEIKEISKTATANWNPIAMEKLAQMNIDYMFIVNSKGVANEEILKDPVWAGIPAVKNGQVFQYDDTASWLYTGIIANGQMVDNVLERILKKI</sequence>
<dbReference type="Gene3D" id="3.40.50.1980">
    <property type="entry name" value="Nitrogenase molybdenum iron protein domain"/>
    <property type="match status" value="2"/>
</dbReference>
<gene>
    <name evidence="8" type="ORF">OB236_11510</name>
</gene>
<evidence type="ECO:0000256" key="3">
    <source>
        <dbReference type="ARBA" id="ARBA00022448"/>
    </source>
</evidence>
<name>A0ABT2UFS9_9BACL</name>
<evidence type="ECO:0000313" key="9">
    <source>
        <dbReference type="Proteomes" id="UP001652445"/>
    </source>
</evidence>
<dbReference type="EMBL" id="JAOQIO010000034">
    <property type="protein sequence ID" value="MCU6792747.1"/>
    <property type="molecule type" value="Genomic_DNA"/>
</dbReference>
<dbReference type="PANTHER" id="PTHR30532">
    <property type="entry name" value="IRON III DICITRATE-BINDING PERIPLASMIC PROTEIN"/>
    <property type="match status" value="1"/>
</dbReference>
<dbReference type="PANTHER" id="PTHR30532:SF29">
    <property type="entry name" value="FE(3+) DICITRATE-BINDING PERIPLASMIC PROTEIN"/>
    <property type="match status" value="1"/>
</dbReference>
<evidence type="ECO:0000256" key="5">
    <source>
        <dbReference type="SAM" id="MobiDB-lite"/>
    </source>
</evidence>
<dbReference type="RefSeq" id="WP_262684118.1">
    <property type="nucleotide sequence ID" value="NZ_JAOQIO010000034.1"/>
</dbReference>
<proteinExistence type="inferred from homology"/>
<organism evidence="8 9">
    <name type="scientific">Paenibacillus baimaensis</name>
    <dbReference type="NCBI Taxonomy" id="2982185"/>
    <lineage>
        <taxon>Bacteria</taxon>
        <taxon>Bacillati</taxon>
        <taxon>Bacillota</taxon>
        <taxon>Bacilli</taxon>
        <taxon>Bacillales</taxon>
        <taxon>Paenibacillaceae</taxon>
        <taxon>Paenibacillus</taxon>
    </lineage>
</organism>
<evidence type="ECO:0000259" key="7">
    <source>
        <dbReference type="PROSITE" id="PS50983"/>
    </source>
</evidence>
<protein>
    <submittedName>
        <fullName evidence="8">ABC transporter substrate-binding protein</fullName>
    </submittedName>
</protein>
<feature type="domain" description="Fe/B12 periplasmic-binding" evidence="7">
    <location>
        <begin position="69"/>
        <end position="332"/>
    </location>
</feature>
<dbReference type="InterPro" id="IPR051313">
    <property type="entry name" value="Bact_iron-sidero_bind"/>
</dbReference>
<feature type="signal peptide" evidence="6">
    <location>
        <begin position="1"/>
        <end position="24"/>
    </location>
</feature>
<dbReference type="SUPFAM" id="SSF53807">
    <property type="entry name" value="Helical backbone' metal receptor"/>
    <property type="match status" value="1"/>
</dbReference>
<feature type="compositionally biased region" description="Low complexity" evidence="5">
    <location>
        <begin position="27"/>
        <end position="47"/>
    </location>
</feature>
<accession>A0ABT2UFS9</accession>
<dbReference type="InterPro" id="IPR002491">
    <property type="entry name" value="ABC_transptr_periplasmic_BD"/>
</dbReference>
<reference evidence="8 9" key="1">
    <citation type="submission" date="2022-09" db="EMBL/GenBank/DDBJ databases">
        <authorList>
            <person name="Han X.L."/>
            <person name="Wang Q."/>
            <person name="Lu T."/>
        </authorList>
    </citation>
    <scope>NUCLEOTIDE SEQUENCE [LARGE SCALE GENOMIC DNA]</scope>
    <source>
        <strain evidence="8 9">WQ 127069</strain>
    </source>
</reference>
<feature type="chain" id="PRO_5045839397" evidence="6">
    <location>
        <begin position="25"/>
        <end position="332"/>
    </location>
</feature>
<dbReference type="PROSITE" id="PS50983">
    <property type="entry name" value="FE_B12_PBP"/>
    <property type="match status" value="1"/>
</dbReference>
<dbReference type="PROSITE" id="PS51257">
    <property type="entry name" value="PROKAR_LIPOPROTEIN"/>
    <property type="match status" value="1"/>
</dbReference>
<comment type="subcellular location">
    <subcellularLocation>
        <location evidence="1">Cell envelope</location>
    </subcellularLocation>
</comment>
<evidence type="ECO:0000256" key="6">
    <source>
        <dbReference type="SAM" id="SignalP"/>
    </source>
</evidence>
<comment type="caution">
    <text evidence="8">The sequence shown here is derived from an EMBL/GenBank/DDBJ whole genome shotgun (WGS) entry which is preliminary data.</text>
</comment>
<comment type="similarity">
    <text evidence="2">Belongs to the bacterial solute-binding protein 8 family.</text>
</comment>
<feature type="region of interest" description="Disordered" evidence="5">
    <location>
        <begin position="27"/>
        <end position="51"/>
    </location>
</feature>
<keyword evidence="4 6" id="KW-0732">Signal</keyword>
<evidence type="ECO:0000313" key="8">
    <source>
        <dbReference type="EMBL" id="MCU6792747.1"/>
    </source>
</evidence>
<dbReference type="Proteomes" id="UP001652445">
    <property type="component" value="Unassembled WGS sequence"/>
</dbReference>
<keyword evidence="3" id="KW-0813">Transport</keyword>
<evidence type="ECO:0000256" key="1">
    <source>
        <dbReference type="ARBA" id="ARBA00004196"/>
    </source>
</evidence>
<evidence type="ECO:0000256" key="2">
    <source>
        <dbReference type="ARBA" id="ARBA00008814"/>
    </source>
</evidence>
<evidence type="ECO:0000256" key="4">
    <source>
        <dbReference type="ARBA" id="ARBA00022729"/>
    </source>
</evidence>
<keyword evidence="9" id="KW-1185">Reference proteome</keyword>
<dbReference type="Pfam" id="PF01497">
    <property type="entry name" value="Peripla_BP_2"/>
    <property type="match status" value="1"/>
</dbReference>